<dbReference type="InterPro" id="IPR000698">
    <property type="entry name" value="Arrestin"/>
</dbReference>
<dbReference type="InterPro" id="IPR014752">
    <property type="entry name" value="Arrestin-like_C"/>
</dbReference>
<feature type="compositionally biased region" description="Basic and acidic residues" evidence="2">
    <location>
        <begin position="1"/>
        <end position="10"/>
    </location>
</feature>
<evidence type="ECO:0000313" key="3">
    <source>
        <dbReference type="EMBL" id="VDP88515.1"/>
    </source>
</evidence>
<reference evidence="5" key="1">
    <citation type="submission" date="2016-06" db="UniProtKB">
        <authorList>
            <consortium name="WormBaseParasite"/>
        </authorList>
    </citation>
    <scope>IDENTIFICATION</scope>
</reference>
<dbReference type="GO" id="GO:0005737">
    <property type="term" value="C:cytoplasm"/>
    <property type="evidence" value="ECO:0007669"/>
    <property type="project" value="TreeGrafter"/>
</dbReference>
<dbReference type="OrthoDB" id="298939at2759"/>
<dbReference type="Gene3D" id="2.60.40.640">
    <property type="match status" value="1"/>
</dbReference>
<evidence type="ECO:0000313" key="5">
    <source>
        <dbReference type="WBParaSite" id="ECPE_0001148701-mRNA-1"/>
    </source>
</evidence>
<protein>
    <submittedName>
        <fullName evidence="5">Arrestin_C domain-containing protein</fullName>
    </submittedName>
</protein>
<dbReference type="Proteomes" id="UP000272942">
    <property type="component" value="Unassembled WGS sequence"/>
</dbReference>
<dbReference type="PANTHER" id="PTHR11792">
    <property type="entry name" value="ARRESTIN"/>
    <property type="match status" value="1"/>
</dbReference>
<feature type="region of interest" description="Disordered" evidence="2">
    <location>
        <begin position="103"/>
        <end position="142"/>
    </location>
</feature>
<feature type="region of interest" description="Disordered" evidence="2">
    <location>
        <begin position="1"/>
        <end position="20"/>
    </location>
</feature>
<dbReference type="SUPFAM" id="SSF81296">
    <property type="entry name" value="E set domains"/>
    <property type="match status" value="1"/>
</dbReference>
<dbReference type="GO" id="GO:0007165">
    <property type="term" value="P:signal transduction"/>
    <property type="evidence" value="ECO:0007669"/>
    <property type="project" value="InterPro"/>
</dbReference>
<proteinExistence type="inferred from homology"/>
<organism evidence="5">
    <name type="scientific">Echinostoma caproni</name>
    <dbReference type="NCBI Taxonomy" id="27848"/>
    <lineage>
        <taxon>Eukaryota</taxon>
        <taxon>Metazoa</taxon>
        <taxon>Spiralia</taxon>
        <taxon>Lophotrochozoa</taxon>
        <taxon>Platyhelminthes</taxon>
        <taxon>Trematoda</taxon>
        <taxon>Digenea</taxon>
        <taxon>Plagiorchiida</taxon>
        <taxon>Echinostomata</taxon>
        <taxon>Echinostomatoidea</taxon>
        <taxon>Echinostomatidae</taxon>
        <taxon>Echinostoma</taxon>
    </lineage>
</organism>
<feature type="region of interest" description="Disordered" evidence="2">
    <location>
        <begin position="225"/>
        <end position="256"/>
    </location>
</feature>
<evidence type="ECO:0000313" key="4">
    <source>
        <dbReference type="Proteomes" id="UP000272942"/>
    </source>
</evidence>
<feature type="compositionally biased region" description="Polar residues" evidence="2">
    <location>
        <begin position="225"/>
        <end position="235"/>
    </location>
</feature>
<dbReference type="AlphaFoldDB" id="A0A183AWW7"/>
<gene>
    <name evidence="3" type="ORF">ECPE_LOCUS11452</name>
</gene>
<feature type="compositionally biased region" description="Low complexity" evidence="2">
    <location>
        <begin position="118"/>
        <end position="133"/>
    </location>
</feature>
<evidence type="ECO:0000256" key="1">
    <source>
        <dbReference type="ARBA" id="ARBA00005298"/>
    </source>
</evidence>
<dbReference type="EMBL" id="UZAN01050854">
    <property type="protein sequence ID" value="VDP88515.1"/>
    <property type="molecule type" value="Genomic_DNA"/>
</dbReference>
<dbReference type="PANTHER" id="PTHR11792:SF17">
    <property type="entry name" value="KURTZ ARRESTIN"/>
    <property type="match status" value="1"/>
</dbReference>
<sequence length="317" mass="34235">MDGDLKHEDTNLASSSITPPHSAPRVPVGILVQYKVKVRLILGFSISDVCLELPFILTHPNPEEHKLDDREPDTEEVFSLSMPREPQQAVKALPVSTAPVCAPPPAPPIQSQRPLAVNNISPNSRPRSSSPINRLHDQPSGLHLIPVNGNLTNGDHRRTQGSESIVPSQVHPIMHRHTSSAVSAPPRANTIPGIGFVDPTDQFVFGPSNHDQLDQGNVIATNNTAVQNDNNSSNHSARHPSQRNPRTLGMPQTHRNSTLFSSVGHAVTLPLCATQSPIFCDGGGGGDTDGNVRNCLTGHKKMSLLEFIFGPSSLRFF</sequence>
<dbReference type="GO" id="GO:0001664">
    <property type="term" value="F:G protein-coupled receptor binding"/>
    <property type="evidence" value="ECO:0007669"/>
    <property type="project" value="TreeGrafter"/>
</dbReference>
<dbReference type="GO" id="GO:0002031">
    <property type="term" value="P:G protein-coupled receptor internalization"/>
    <property type="evidence" value="ECO:0007669"/>
    <property type="project" value="TreeGrafter"/>
</dbReference>
<reference evidence="3 4" key="2">
    <citation type="submission" date="2018-11" db="EMBL/GenBank/DDBJ databases">
        <authorList>
            <consortium name="Pathogen Informatics"/>
        </authorList>
    </citation>
    <scope>NUCLEOTIDE SEQUENCE [LARGE SCALE GENOMIC DNA]</scope>
    <source>
        <strain evidence="3 4">Egypt</strain>
    </source>
</reference>
<accession>A0A183AWW7</accession>
<comment type="similarity">
    <text evidence="1">Belongs to the arrestin family.</text>
</comment>
<evidence type="ECO:0000256" key="2">
    <source>
        <dbReference type="SAM" id="MobiDB-lite"/>
    </source>
</evidence>
<dbReference type="InterPro" id="IPR014756">
    <property type="entry name" value="Ig_E-set"/>
</dbReference>
<name>A0A183AWW7_9TREM</name>
<keyword evidence="4" id="KW-1185">Reference proteome</keyword>
<dbReference type="WBParaSite" id="ECPE_0001148701-mRNA-1">
    <property type="protein sequence ID" value="ECPE_0001148701-mRNA-1"/>
    <property type="gene ID" value="ECPE_0001148701"/>
</dbReference>